<evidence type="ECO:0000256" key="1">
    <source>
        <dbReference type="ARBA" id="ARBA00004339"/>
    </source>
</evidence>
<keyword evidence="6 10" id="KW-0802">TPR repeat</keyword>
<dbReference type="EMBL" id="CP023036">
    <property type="protein sequence ID" value="AXY21386.1"/>
    <property type="molecule type" value="Genomic_DNA"/>
</dbReference>
<evidence type="ECO:0000256" key="9">
    <source>
        <dbReference type="ARBA" id="ARBA00023237"/>
    </source>
</evidence>
<dbReference type="InterPro" id="IPR003921">
    <property type="entry name" value="Cell_synth_C"/>
</dbReference>
<protein>
    <submittedName>
        <fullName evidence="12">Cellulose synthase operon protein C</fullName>
    </submittedName>
</protein>
<dbReference type="InterPro" id="IPR011990">
    <property type="entry name" value="TPR-like_helical_dom_sf"/>
</dbReference>
<dbReference type="Pfam" id="PF14559">
    <property type="entry name" value="TPR_19"/>
    <property type="match status" value="3"/>
</dbReference>
<dbReference type="RefSeq" id="WP_162900390.1">
    <property type="nucleotide sequence ID" value="NZ_CP023036.1"/>
</dbReference>
<dbReference type="PANTHER" id="PTHR12558:SF13">
    <property type="entry name" value="CELL DIVISION CYCLE PROTEIN 27 HOMOLOG"/>
    <property type="match status" value="1"/>
</dbReference>
<keyword evidence="13" id="KW-1185">Reference proteome</keyword>
<dbReference type="KEGG" id="ksc:CD178_00570"/>
<dbReference type="Proteomes" id="UP000264120">
    <property type="component" value="Chromosome"/>
</dbReference>
<dbReference type="GO" id="GO:0009279">
    <property type="term" value="C:cell outer membrane"/>
    <property type="evidence" value="ECO:0007669"/>
    <property type="project" value="UniProtKB-SubCell"/>
</dbReference>
<dbReference type="PROSITE" id="PS50005">
    <property type="entry name" value="TPR"/>
    <property type="match status" value="2"/>
</dbReference>
<comment type="similarity">
    <text evidence="3">Belongs to the AcsC/BcsC family.</text>
</comment>
<dbReference type="PANTHER" id="PTHR12558">
    <property type="entry name" value="CELL DIVISION CYCLE 16,23,27"/>
    <property type="match status" value="1"/>
</dbReference>
<evidence type="ECO:0000313" key="12">
    <source>
        <dbReference type="EMBL" id="AXY21386.1"/>
    </source>
</evidence>
<keyword evidence="8" id="KW-0472">Membrane</keyword>
<organism evidence="12 13">
    <name type="scientific">Komagataeibacter saccharivorans</name>
    <dbReference type="NCBI Taxonomy" id="265959"/>
    <lineage>
        <taxon>Bacteria</taxon>
        <taxon>Pseudomonadati</taxon>
        <taxon>Pseudomonadota</taxon>
        <taxon>Alphaproteobacteria</taxon>
        <taxon>Acetobacterales</taxon>
        <taxon>Acetobacteraceae</taxon>
        <taxon>Komagataeibacter</taxon>
    </lineage>
</organism>
<dbReference type="SMART" id="SM00028">
    <property type="entry name" value="TPR"/>
    <property type="match status" value="5"/>
</dbReference>
<evidence type="ECO:0000256" key="3">
    <source>
        <dbReference type="ARBA" id="ARBA00005886"/>
    </source>
</evidence>
<gene>
    <name evidence="12" type="primary">acsC</name>
    <name evidence="12" type="ORF">CD178_00570</name>
</gene>
<evidence type="ECO:0000259" key="11">
    <source>
        <dbReference type="Pfam" id="PF05420"/>
    </source>
</evidence>
<evidence type="ECO:0000313" key="13">
    <source>
        <dbReference type="Proteomes" id="UP000264120"/>
    </source>
</evidence>
<dbReference type="GO" id="GO:0030244">
    <property type="term" value="P:cellulose biosynthetic process"/>
    <property type="evidence" value="ECO:0007669"/>
    <property type="project" value="UniProtKB-KW"/>
</dbReference>
<evidence type="ECO:0000256" key="4">
    <source>
        <dbReference type="ARBA" id="ARBA00022729"/>
    </source>
</evidence>
<evidence type="ECO:0000256" key="8">
    <source>
        <dbReference type="ARBA" id="ARBA00023136"/>
    </source>
</evidence>
<dbReference type="Pfam" id="PF13432">
    <property type="entry name" value="TPR_16"/>
    <property type="match status" value="1"/>
</dbReference>
<evidence type="ECO:0000256" key="10">
    <source>
        <dbReference type="PROSITE-ProRule" id="PRU00339"/>
    </source>
</evidence>
<keyword evidence="9" id="KW-0998">Cell outer membrane</keyword>
<reference evidence="12 13" key="1">
    <citation type="submission" date="2017-08" db="EMBL/GenBank/DDBJ databases">
        <title>Complete genome sequence of Gluconacetobacter saccharivorans CV1 isolated from Fermented Vinegar.</title>
        <authorList>
            <person name="Kim S.-Y."/>
        </authorList>
    </citation>
    <scope>NUCLEOTIDE SEQUENCE [LARGE SCALE GENOMIC DNA]</scope>
    <source>
        <strain evidence="12 13">CV1</strain>
    </source>
</reference>
<dbReference type="InterPro" id="IPR019734">
    <property type="entry name" value="TPR_rpt"/>
</dbReference>
<evidence type="ECO:0000256" key="2">
    <source>
        <dbReference type="ARBA" id="ARBA00005186"/>
    </source>
</evidence>
<comment type="pathway">
    <text evidence="2">Glycan metabolism; bacterial cellulose biosynthesis.</text>
</comment>
<dbReference type="UniPathway" id="UPA00694"/>
<sequence length="1273" mass="139166">MTLLCGVTLCIPFGMARADDGPALSSQSVAVKGVVAGNTVPSPDNPELGLLLRKAQYWIGQQQYDKAIEVVREAQSIAPDDSRILYFQGRIQIGTGEMAAAHATAKQLVARRDGASYADMLNAQIKYSAIDPRALAEARHLAETGKMMPAMFKYKALFRDGDPPPDLALEYYRVLGATILGYQEARTKLGDYVARNPEDMDARLEYDRILTYRIASRAEGLADLKRMARDADSTHIRHRALASWREALPWEPVTGSSIPLYQEWLASHPDDVEIRKLMQKAQLTQASIDAATARMAGYKLLSEKKYAEAASQFQQALMLSPNDPDSLGGLGIAAQAQQHPDEARAYFMQAIAADSTPDSHWRTALQKVYVGAAPDPLIANARSAIDAGRYAAAQDDINRLRRHANAADMALFLQAALDRKLGRLDDAAQAYQEILRLAPHNADAAYNLAYVLLQQGKGQGEQVNELMRMVESTQPARIPTLRAMQLHYEADHATDGDQRIALLKKVLEYTPDDPWVHLELANALYVHEDTEQAAALIQQLTSGAQVPAVNIEVAILYMIAHGEIDTATALYARLPPSARQTPNMVRAGRELRLTHEVRAIDPGAADYTDQLMALANTPDPDGMRGMIVAIAFMDRDDPRSARKVLRHENVITFNPEPNQKLSYAGTSLRIGSLRDARAYLTEFDRIATDSPDIITAEQRDVRHQIEIGLTIMQSDRLDQKGRTALAEKLMLPLVMGNPSSAAAHLALGRVYAREDKPRRALDEDVTVLNAHPDNPSALTAAVDDSVGADVMASAHAYMKRLMGVAPEAAPTWEARSDIARAEGHARIQLADLEHVRELLCSGRLTKKCPPRDTFVPDYVWPQMHIERNGPGVVPLPAGYQIMFDDTAIQATDRQIAYLRETLAPQIDSNIYVRGRTGASGEGQMTELAVPVTATFPLSSWAHRLTFSLTPTFLFTGRPQPTSYGMNMFGTVGVNGGTLKNHYDAQGVSLGVSYTNRWFTGDVGTSPLGFPITNVLGGVEFAPSLTRNLRLHISGGRRMVTDSILSYAGMTDPGTGRTWGGVTRVFGHGAIEYARPFWTLYAGGGGAYVEGTNVVGNTEGEAGAGGNVIVWNHNDRQALRVGLDLIYFGYRRNTYFFTMGQGGYFSPSSYYGAMVPVTWSGRQGRWNWFLRGEAGYQNYHSGSSPVYPRDPQLQATLSQGSGRLAGGGASGVAGNVSGQLVYQLTPQFRLGLNGGFTRAGSWSETSGMLMFHYVFDAPDKTQAASSSRLSAEED</sequence>
<dbReference type="PRINTS" id="PR01441">
    <property type="entry name" value="CELLSNTHASEC"/>
</dbReference>
<dbReference type="Gene3D" id="1.25.40.10">
    <property type="entry name" value="Tetratricopeptide repeat domain"/>
    <property type="match status" value="4"/>
</dbReference>
<proteinExistence type="inferred from homology"/>
<dbReference type="AlphaFoldDB" id="A0A347W943"/>
<evidence type="ECO:0000256" key="5">
    <source>
        <dbReference type="ARBA" id="ARBA00022737"/>
    </source>
</evidence>
<feature type="repeat" description="TPR" evidence="10">
    <location>
        <begin position="290"/>
        <end position="323"/>
    </location>
</feature>
<dbReference type="GO" id="GO:0006011">
    <property type="term" value="P:UDP-alpha-D-glucose metabolic process"/>
    <property type="evidence" value="ECO:0007669"/>
    <property type="project" value="InterPro"/>
</dbReference>
<dbReference type="Pfam" id="PF05420">
    <property type="entry name" value="BCSC_C"/>
    <property type="match status" value="1"/>
</dbReference>
<keyword evidence="4" id="KW-0732">Signal</keyword>
<name>A0A347W943_9PROT</name>
<accession>A0A347W943</accession>
<dbReference type="SUPFAM" id="SSF48452">
    <property type="entry name" value="TPR-like"/>
    <property type="match status" value="2"/>
</dbReference>
<evidence type="ECO:0000256" key="7">
    <source>
        <dbReference type="ARBA" id="ARBA00022916"/>
    </source>
</evidence>
<keyword evidence="7" id="KW-0135">Cellulose biosynthesis</keyword>
<evidence type="ECO:0000256" key="6">
    <source>
        <dbReference type="ARBA" id="ARBA00022803"/>
    </source>
</evidence>
<comment type="subcellular location">
    <subcellularLocation>
        <location evidence="1">Cell outer membrane</location>
        <topology evidence="1">Peripheral membrane protein</topology>
    </subcellularLocation>
</comment>
<keyword evidence="5" id="KW-0677">Repeat</keyword>
<feature type="domain" description="Cellulose synthase operon C C-terminal" evidence="11">
    <location>
        <begin position="923"/>
        <end position="1255"/>
    </location>
</feature>
<dbReference type="InterPro" id="IPR008410">
    <property type="entry name" value="BCSC_C"/>
</dbReference>
<feature type="repeat" description="TPR" evidence="10">
    <location>
        <begin position="408"/>
        <end position="441"/>
    </location>
</feature>